<gene>
    <name evidence="5" type="ORF">EV378_2598</name>
</gene>
<dbReference type="InterPro" id="IPR020449">
    <property type="entry name" value="Tscrpt_reg_AraC-type_HTH"/>
</dbReference>
<feature type="domain" description="HTH araC/xylS-type" evidence="4">
    <location>
        <begin position="207"/>
        <end position="305"/>
    </location>
</feature>
<keyword evidence="6" id="KW-1185">Reference proteome</keyword>
<dbReference type="GO" id="GO:0003700">
    <property type="term" value="F:DNA-binding transcription factor activity"/>
    <property type="evidence" value="ECO:0007669"/>
    <property type="project" value="InterPro"/>
</dbReference>
<dbReference type="InterPro" id="IPR009057">
    <property type="entry name" value="Homeodomain-like_sf"/>
</dbReference>
<organism evidence="5 6">
    <name type="scientific">Pseudonocardia endophytica</name>
    <dbReference type="NCBI Taxonomy" id="401976"/>
    <lineage>
        <taxon>Bacteria</taxon>
        <taxon>Bacillati</taxon>
        <taxon>Actinomycetota</taxon>
        <taxon>Actinomycetes</taxon>
        <taxon>Pseudonocardiales</taxon>
        <taxon>Pseudonocardiaceae</taxon>
        <taxon>Pseudonocardia</taxon>
    </lineage>
</organism>
<dbReference type="PROSITE" id="PS01124">
    <property type="entry name" value="HTH_ARAC_FAMILY_2"/>
    <property type="match status" value="1"/>
</dbReference>
<dbReference type="Pfam" id="PF06719">
    <property type="entry name" value="AraC_N"/>
    <property type="match status" value="1"/>
</dbReference>
<keyword evidence="2 5" id="KW-0238">DNA-binding</keyword>
<dbReference type="Gene3D" id="1.10.10.60">
    <property type="entry name" value="Homeodomain-like"/>
    <property type="match status" value="1"/>
</dbReference>
<dbReference type="SMART" id="SM00342">
    <property type="entry name" value="HTH_ARAC"/>
    <property type="match status" value="1"/>
</dbReference>
<reference evidence="5 6" key="1">
    <citation type="submission" date="2019-03" db="EMBL/GenBank/DDBJ databases">
        <title>Sequencing the genomes of 1000 actinobacteria strains.</title>
        <authorList>
            <person name="Klenk H.-P."/>
        </authorList>
    </citation>
    <scope>NUCLEOTIDE SEQUENCE [LARGE SCALE GENOMIC DNA]</scope>
    <source>
        <strain evidence="5 6">DSM 44969</strain>
    </source>
</reference>
<name>A0A4R1HYV3_PSEEN</name>
<dbReference type="EMBL" id="SMFZ01000001">
    <property type="protein sequence ID" value="TCK26753.1"/>
    <property type="molecule type" value="Genomic_DNA"/>
</dbReference>
<dbReference type="InterPro" id="IPR018062">
    <property type="entry name" value="HTH_AraC-typ_CS"/>
</dbReference>
<dbReference type="PRINTS" id="PR00032">
    <property type="entry name" value="HTHARAC"/>
</dbReference>
<dbReference type="InterPro" id="IPR018060">
    <property type="entry name" value="HTH_AraC"/>
</dbReference>
<dbReference type="InterPro" id="IPR009594">
    <property type="entry name" value="Tscrpt_reg_HTH_AraC_N"/>
</dbReference>
<dbReference type="SUPFAM" id="SSF46689">
    <property type="entry name" value="Homeodomain-like"/>
    <property type="match status" value="2"/>
</dbReference>
<evidence type="ECO:0000256" key="2">
    <source>
        <dbReference type="ARBA" id="ARBA00023125"/>
    </source>
</evidence>
<evidence type="ECO:0000259" key="4">
    <source>
        <dbReference type="PROSITE" id="PS01124"/>
    </source>
</evidence>
<comment type="caution">
    <text evidence="5">The sequence shown here is derived from an EMBL/GenBank/DDBJ whole genome shotgun (WGS) entry which is preliminary data.</text>
</comment>
<dbReference type="OrthoDB" id="34150at2"/>
<evidence type="ECO:0000256" key="1">
    <source>
        <dbReference type="ARBA" id="ARBA00023015"/>
    </source>
</evidence>
<protein>
    <submittedName>
        <fullName evidence="5">AraC-like DNA-binding protein</fullName>
    </submittedName>
</protein>
<proteinExistence type="predicted"/>
<dbReference type="PROSITE" id="PS00041">
    <property type="entry name" value="HTH_ARAC_FAMILY_1"/>
    <property type="match status" value="1"/>
</dbReference>
<dbReference type="Pfam" id="PF12833">
    <property type="entry name" value="HTH_18"/>
    <property type="match status" value="1"/>
</dbReference>
<evidence type="ECO:0000256" key="3">
    <source>
        <dbReference type="ARBA" id="ARBA00023163"/>
    </source>
</evidence>
<evidence type="ECO:0000313" key="6">
    <source>
        <dbReference type="Proteomes" id="UP000295560"/>
    </source>
</evidence>
<sequence>MALELPPEERLTAGDLIAEVADKSPDTGPNTSVWPGLTFYRFTRPQPAQWSMVESLSLCCVLQGSKRVVVDGQEFRYDPFSYLVFTGGTHYETQVLEAGVEKPFLSFVLQIGPGLVRSVLSEMADPSTTAAGSAVPNPGNSKAYVSPVDQNLMGAVLRFLRSLTANMDRRVLAPTYLHEITYRLMREAQVARLVDAATTEQDTNPVSEVIRYVRERMSEPLTVADLAHRVRLSQTTLSTVFAEATGMTPYQFVKRMRLDEARVLLLRDDVNVGEAARSVGYTSLSHFINEFKRYYGTTPRAYAATQRRNMGAGPGETYRRSDFRV</sequence>
<dbReference type="Proteomes" id="UP000295560">
    <property type="component" value="Unassembled WGS sequence"/>
</dbReference>
<dbReference type="GO" id="GO:0043565">
    <property type="term" value="F:sequence-specific DNA binding"/>
    <property type="evidence" value="ECO:0007669"/>
    <property type="project" value="InterPro"/>
</dbReference>
<dbReference type="AlphaFoldDB" id="A0A4R1HYV3"/>
<dbReference type="PANTHER" id="PTHR43436:SF1">
    <property type="entry name" value="TRANSCRIPTIONAL REGULATORY PROTEIN"/>
    <property type="match status" value="1"/>
</dbReference>
<accession>A0A4R1HYV3</accession>
<dbReference type="RefSeq" id="WP_132424466.1">
    <property type="nucleotide sequence ID" value="NZ_SMFZ01000001.1"/>
</dbReference>
<evidence type="ECO:0000313" key="5">
    <source>
        <dbReference type="EMBL" id="TCK26753.1"/>
    </source>
</evidence>
<keyword evidence="1" id="KW-0805">Transcription regulation</keyword>
<dbReference type="PANTHER" id="PTHR43436">
    <property type="entry name" value="ARAC-FAMILY TRANSCRIPTIONAL REGULATOR"/>
    <property type="match status" value="1"/>
</dbReference>
<keyword evidence="3" id="KW-0804">Transcription</keyword>